<dbReference type="PaxDb" id="55529-EKX34546"/>
<reference evidence="4" key="3">
    <citation type="submission" date="2016-03" db="UniProtKB">
        <authorList>
            <consortium name="EnsemblProtists"/>
        </authorList>
    </citation>
    <scope>IDENTIFICATION</scope>
</reference>
<feature type="domain" description="LysM" evidence="2">
    <location>
        <begin position="126"/>
        <end position="169"/>
    </location>
</feature>
<dbReference type="HOGENOM" id="CLU_1513331_0_0_1"/>
<dbReference type="AlphaFoldDB" id="L1IE47"/>
<dbReference type="CDD" id="cd00118">
    <property type="entry name" value="LysM"/>
    <property type="match status" value="1"/>
</dbReference>
<protein>
    <recommendedName>
        <fullName evidence="2">LysM domain-containing protein</fullName>
    </recommendedName>
</protein>
<evidence type="ECO:0000259" key="2">
    <source>
        <dbReference type="PROSITE" id="PS51782"/>
    </source>
</evidence>
<evidence type="ECO:0000313" key="3">
    <source>
        <dbReference type="EMBL" id="EKX34546.1"/>
    </source>
</evidence>
<organism evidence="3">
    <name type="scientific">Guillardia theta (strain CCMP2712)</name>
    <name type="common">Cryptophyte</name>
    <dbReference type="NCBI Taxonomy" id="905079"/>
    <lineage>
        <taxon>Eukaryota</taxon>
        <taxon>Cryptophyceae</taxon>
        <taxon>Pyrenomonadales</taxon>
        <taxon>Geminigeraceae</taxon>
        <taxon>Guillardia</taxon>
    </lineage>
</organism>
<dbReference type="OrthoDB" id="2107166at2759"/>
<evidence type="ECO:0000256" key="1">
    <source>
        <dbReference type="SAM" id="MobiDB-lite"/>
    </source>
</evidence>
<dbReference type="Pfam" id="PF01476">
    <property type="entry name" value="LysM"/>
    <property type="match status" value="1"/>
</dbReference>
<dbReference type="Proteomes" id="UP000011087">
    <property type="component" value="Unassembled WGS sequence"/>
</dbReference>
<reference evidence="5" key="2">
    <citation type="submission" date="2012-11" db="EMBL/GenBank/DDBJ databases">
        <authorList>
            <person name="Kuo A."/>
            <person name="Curtis B.A."/>
            <person name="Tanifuji G."/>
            <person name="Burki F."/>
            <person name="Gruber A."/>
            <person name="Irimia M."/>
            <person name="Maruyama S."/>
            <person name="Arias M.C."/>
            <person name="Ball S.G."/>
            <person name="Gile G.H."/>
            <person name="Hirakawa Y."/>
            <person name="Hopkins J.F."/>
            <person name="Rensing S.A."/>
            <person name="Schmutz J."/>
            <person name="Symeonidi A."/>
            <person name="Elias M."/>
            <person name="Eveleigh R.J."/>
            <person name="Herman E.K."/>
            <person name="Klute M.J."/>
            <person name="Nakayama T."/>
            <person name="Obornik M."/>
            <person name="Reyes-Prieto A."/>
            <person name="Armbrust E.V."/>
            <person name="Aves S.J."/>
            <person name="Beiko R.G."/>
            <person name="Coutinho P."/>
            <person name="Dacks J.B."/>
            <person name="Durnford D.G."/>
            <person name="Fast N.M."/>
            <person name="Green B.R."/>
            <person name="Grisdale C."/>
            <person name="Hempe F."/>
            <person name="Henrissat B."/>
            <person name="Hoppner M.P."/>
            <person name="Ishida K.-I."/>
            <person name="Kim E."/>
            <person name="Koreny L."/>
            <person name="Kroth P.G."/>
            <person name="Liu Y."/>
            <person name="Malik S.-B."/>
            <person name="Maier U.G."/>
            <person name="McRose D."/>
            <person name="Mock T."/>
            <person name="Neilson J.A."/>
            <person name="Onodera N.T."/>
            <person name="Poole A.M."/>
            <person name="Pritham E.J."/>
            <person name="Richards T.A."/>
            <person name="Rocap G."/>
            <person name="Roy S.W."/>
            <person name="Sarai C."/>
            <person name="Schaack S."/>
            <person name="Shirato S."/>
            <person name="Slamovits C.H."/>
            <person name="Spencer D.F."/>
            <person name="Suzuki S."/>
            <person name="Worden A.Z."/>
            <person name="Zauner S."/>
            <person name="Barry K."/>
            <person name="Bell C."/>
            <person name="Bharti A.K."/>
            <person name="Crow J.A."/>
            <person name="Grimwood J."/>
            <person name="Kramer R."/>
            <person name="Lindquist E."/>
            <person name="Lucas S."/>
            <person name="Salamov A."/>
            <person name="McFadden G.I."/>
            <person name="Lane C.E."/>
            <person name="Keeling P.J."/>
            <person name="Gray M.W."/>
            <person name="Grigoriev I.V."/>
            <person name="Archibald J.M."/>
        </authorList>
    </citation>
    <scope>NUCLEOTIDE SEQUENCE</scope>
    <source>
        <strain evidence="5">CCMP2712</strain>
    </source>
</reference>
<dbReference type="SUPFAM" id="SSF54106">
    <property type="entry name" value="LysM domain"/>
    <property type="match status" value="1"/>
</dbReference>
<dbReference type="EMBL" id="JH993107">
    <property type="protein sequence ID" value="EKX34546.1"/>
    <property type="molecule type" value="Genomic_DNA"/>
</dbReference>
<dbReference type="SMART" id="SM00257">
    <property type="entry name" value="LysM"/>
    <property type="match status" value="1"/>
</dbReference>
<dbReference type="RefSeq" id="XP_005821526.1">
    <property type="nucleotide sequence ID" value="XM_005821469.1"/>
</dbReference>
<name>L1IE47_GUITC</name>
<proteinExistence type="predicted"/>
<dbReference type="PROSITE" id="PS51782">
    <property type="entry name" value="LYSM"/>
    <property type="match status" value="1"/>
</dbReference>
<evidence type="ECO:0000313" key="4">
    <source>
        <dbReference type="EnsemblProtists" id="EKX34546"/>
    </source>
</evidence>
<dbReference type="GeneID" id="17291266"/>
<evidence type="ECO:0000313" key="5">
    <source>
        <dbReference type="Proteomes" id="UP000011087"/>
    </source>
</evidence>
<feature type="compositionally biased region" description="Polar residues" evidence="1">
    <location>
        <begin position="89"/>
        <end position="110"/>
    </location>
</feature>
<dbReference type="Gene3D" id="3.10.350.10">
    <property type="entry name" value="LysM domain"/>
    <property type="match status" value="1"/>
</dbReference>
<keyword evidence="5" id="KW-1185">Reference proteome</keyword>
<feature type="region of interest" description="Disordered" evidence="1">
    <location>
        <begin position="49"/>
        <end position="117"/>
    </location>
</feature>
<dbReference type="KEGG" id="gtt:GUITHDRAFT_155710"/>
<dbReference type="InterPro" id="IPR036779">
    <property type="entry name" value="LysM_dom_sf"/>
</dbReference>
<gene>
    <name evidence="3" type="ORF">GUITHDRAFT_155710</name>
</gene>
<reference evidence="3 5" key="1">
    <citation type="journal article" date="2012" name="Nature">
        <title>Algal genomes reveal evolutionary mosaicism and the fate of nucleomorphs.</title>
        <authorList>
            <consortium name="DOE Joint Genome Institute"/>
            <person name="Curtis B.A."/>
            <person name="Tanifuji G."/>
            <person name="Burki F."/>
            <person name="Gruber A."/>
            <person name="Irimia M."/>
            <person name="Maruyama S."/>
            <person name="Arias M.C."/>
            <person name="Ball S.G."/>
            <person name="Gile G.H."/>
            <person name="Hirakawa Y."/>
            <person name="Hopkins J.F."/>
            <person name="Kuo A."/>
            <person name="Rensing S.A."/>
            <person name="Schmutz J."/>
            <person name="Symeonidi A."/>
            <person name="Elias M."/>
            <person name="Eveleigh R.J."/>
            <person name="Herman E.K."/>
            <person name="Klute M.J."/>
            <person name="Nakayama T."/>
            <person name="Obornik M."/>
            <person name="Reyes-Prieto A."/>
            <person name="Armbrust E.V."/>
            <person name="Aves S.J."/>
            <person name="Beiko R.G."/>
            <person name="Coutinho P."/>
            <person name="Dacks J.B."/>
            <person name="Durnford D.G."/>
            <person name="Fast N.M."/>
            <person name="Green B.R."/>
            <person name="Grisdale C.J."/>
            <person name="Hempel F."/>
            <person name="Henrissat B."/>
            <person name="Hoppner M.P."/>
            <person name="Ishida K."/>
            <person name="Kim E."/>
            <person name="Koreny L."/>
            <person name="Kroth P.G."/>
            <person name="Liu Y."/>
            <person name="Malik S.B."/>
            <person name="Maier U.G."/>
            <person name="McRose D."/>
            <person name="Mock T."/>
            <person name="Neilson J.A."/>
            <person name="Onodera N.T."/>
            <person name="Poole A.M."/>
            <person name="Pritham E.J."/>
            <person name="Richards T.A."/>
            <person name="Rocap G."/>
            <person name="Roy S.W."/>
            <person name="Sarai C."/>
            <person name="Schaack S."/>
            <person name="Shirato S."/>
            <person name="Slamovits C.H."/>
            <person name="Spencer D.F."/>
            <person name="Suzuki S."/>
            <person name="Worden A.Z."/>
            <person name="Zauner S."/>
            <person name="Barry K."/>
            <person name="Bell C."/>
            <person name="Bharti A.K."/>
            <person name="Crow J.A."/>
            <person name="Grimwood J."/>
            <person name="Kramer R."/>
            <person name="Lindquist E."/>
            <person name="Lucas S."/>
            <person name="Salamov A."/>
            <person name="McFadden G.I."/>
            <person name="Lane C.E."/>
            <person name="Keeling P.J."/>
            <person name="Gray M.W."/>
            <person name="Grigoriev I.V."/>
            <person name="Archibald J.M."/>
        </authorList>
    </citation>
    <scope>NUCLEOTIDE SEQUENCE</scope>
    <source>
        <strain evidence="3 5">CCMP2712</strain>
    </source>
</reference>
<dbReference type="InterPro" id="IPR018392">
    <property type="entry name" value="LysM"/>
</dbReference>
<dbReference type="EnsemblProtists" id="EKX34546">
    <property type="protein sequence ID" value="EKX34546"/>
    <property type="gene ID" value="GUITHDRAFT_155710"/>
</dbReference>
<accession>L1IE47</accession>
<sequence>MKAVKKYLPWGKKVKRKSQEGSDEPLLFDELGRLDPFLGISESASHRSFSSSTSFHAHDDLTSSPWTERPLETHSHPGPFHIYEGYGTQPLSSSKQASSPYLDEQASTADTEVEGPYEGSSKLLVKSHVVDKSDTISGICIKYNVTVDRLLAINKATRNTLLIRKTIKIPLVEGMDSI</sequence>